<organism evidence="1 2">
    <name type="scientific">Hericium alpestre</name>
    <dbReference type="NCBI Taxonomy" id="135208"/>
    <lineage>
        <taxon>Eukaryota</taxon>
        <taxon>Fungi</taxon>
        <taxon>Dikarya</taxon>
        <taxon>Basidiomycota</taxon>
        <taxon>Agaricomycotina</taxon>
        <taxon>Agaricomycetes</taxon>
        <taxon>Russulales</taxon>
        <taxon>Hericiaceae</taxon>
        <taxon>Hericium</taxon>
    </lineage>
</organism>
<comment type="caution">
    <text evidence="1">The sequence shown here is derived from an EMBL/GenBank/DDBJ whole genome shotgun (WGS) entry which is preliminary data.</text>
</comment>
<gene>
    <name evidence="1" type="ORF">EWM64_g6423</name>
</gene>
<reference evidence="1 2" key="1">
    <citation type="submission" date="2019-02" db="EMBL/GenBank/DDBJ databases">
        <title>Genome sequencing of the rare red list fungi Hericium alpestre (H. flagellum).</title>
        <authorList>
            <person name="Buettner E."/>
            <person name="Kellner H."/>
        </authorList>
    </citation>
    <scope>NUCLEOTIDE SEQUENCE [LARGE SCALE GENOMIC DNA]</scope>
    <source>
        <strain evidence="1 2">DSM 108284</strain>
    </source>
</reference>
<dbReference type="EMBL" id="SFCI01000872">
    <property type="protein sequence ID" value="TFY77587.1"/>
    <property type="molecule type" value="Genomic_DNA"/>
</dbReference>
<dbReference type="AlphaFoldDB" id="A0A4Y9ZU58"/>
<accession>A0A4Y9ZU58</accession>
<dbReference type="Proteomes" id="UP000298061">
    <property type="component" value="Unassembled WGS sequence"/>
</dbReference>
<sequence length="255" mass="28570">MSFTLSRKASLHLPIQRPPLSECALDVHICIVSCNLNSPDAPSSWLILCPPAHPICVDSTIRLHLPSGQAFPILASMEYVRSLDQHAVEFAISLPVMGASSQEPRRARAYLSVLREWALLPQVLSSLHHLLYDFLPGSLPHLIDGHIPDPITPWTSCIHIRRQKCNIPPNSPEAHQQRREEYFKNYVFLFGCLPPPPRPFPPRPLRVSLPIRPPLATCPTCPKRAVSQVAHPMHDMHPTKDAILARPAPTTYCTF</sequence>
<evidence type="ECO:0000313" key="1">
    <source>
        <dbReference type="EMBL" id="TFY77587.1"/>
    </source>
</evidence>
<keyword evidence="2" id="KW-1185">Reference proteome</keyword>
<evidence type="ECO:0000313" key="2">
    <source>
        <dbReference type="Proteomes" id="UP000298061"/>
    </source>
</evidence>
<proteinExistence type="predicted"/>
<protein>
    <submittedName>
        <fullName evidence="1">Uncharacterized protein</fullName>
    </submittedName>
</protein>
<name>A0A4Y9ZU58_9AGAM</name>